<protein>
    <submittedName>
        <fullName evidence="2">Uncharacterized protein</fullName>
    </submittedName>
</protein>
<sequence length="548" mass="60491">MDLFKLNPVPKILSFLTRLNAHLTRSLTHWVISSNYQTFPASPSPTKLLSCLGQTITYFHDALVKVPALRTNQYFPHYARVLRDAHNLLINHVDASTSTEPTLEQPKPTYASVAAQADAPTLSPLAQPKGSGPSHSLSPTHATTAGSRPPGHGPKPPALKARKSVRFTGAQPKSPSPPLDHHLRQSKVGQQVRLVACVANRINAYTTDNPRFKAWPTDVFAELSKSFHSTAPGCVPLGYRINRKGNLILNFTPTTPRSLLMSNLRIIQGIFELDYSTPILFDSAWSTIHLANVPTRLHDSASTFDQVEILETLRNNPALAALPITLQPRWLRHPSKITGPRSSVVFSFEDPDGAIAQQLLKTPTFMFGQSVTVKPWINKPASIARSSAKTGCYPERLRTPKDGPPAASAARVRVPQTPYPVRATRRIPQALLDPGDILYSLTISDRYFGRNSSCWLDRLDGQARYSLSLVGIGFMDWTKLKPFLEATGLGLETSEHGGDKFAYSERLPVCTATGFAITFALYPNASRWRRGINIAIQPYDPFELVHFS</sequence>
<evidence type="ECO:0000313" key="3">
    <source>
        <dbReference type="Proteomes" id="UP000030108"/>
    </source>
</evidence>
<dbReference type="Proteomes" id="UP000030108">
    <property type="component" value="Unassembled WGS sequence"/>
</dbReference>
<gene>
    <name evidence="2" type="ORF">RSOL_334490</name>
</gene>
<comment type="caution">
    <text evidence="2">The sequence shown here is derived from an EMBL/GenBank/DDBJ whole genome shotgun (WGS) entry which is preliminary data.</text>
</comment>
<evidence type="ECO:0000256" key="1">
    <source>
        <dbReference type="SAM" id="MobiDB-lite"/>
    </source>
</evidence>
<dbReference type="EMBL" id="JATN01000319">
    <property type="protein sequence ID" value="EUC60265.1"/>
    <property type="molecule type" value="Genomic_DNA"/>
</dbReference>
<name>X8J8F8_9AGAM</name>
<feature type="region of interest" description="Disordered" evidence="1">
    <location>
        <begin position="122"/>
        <end position="159"/>
    </location>
</feature>
<evidence type="ECO:0000313" key="2">
    <source>
        <dbReference type="EMBL" id="EUC60265.1"/>
    </source>
</evidence>
<organism evidence="2 3">
    <name type="scientific">Rhizoctonia solani AG-3 Rhs1AP</name>
    <dbReference type="NCBI Taxonomy" id="1086054"/>
    <lineage>
        <taxon>Eukaryota</taxon>
        <taxon>Fungi</taxon>
        <taxon>Dikarya</taxon>
        <taxon>Basidiomycota</taxon>
        <taxon>Agaricomycotina</taxon>
        <taxon>Agaricomycetes</taxon>
        <taxon>Cantharellales</taxon>
        <taxon>Ceratobasidiaceae</taxon>
        <taxon>Rhizoctonia</taxon>
    </lineage>
</organism>
<feature type="compositionally biased region" description="Polar residues" evidence="1">
    <location>
        <begin position="133"/>
        <end position="146"/>
    </location>
</feature>
<dbReference type="OrthoDB" id="3265803at2759"/>
<feature type="non-terminal residue" evidence="2">
    <location>
        <position position="548"/>
    </location>
</feature>
<proteinExistence type="predicted"/>
<accession>X8J8F8</accession>
<reference evidence="3" key="1">
    <citation type="journal article" date="2014" name="Genome Announc.">
        <title>Draft genome sequence of the plant-pathogenic soil fungus Rhizoctonia solani anastomosis group 3 strain Rhs1AP.</title>
        <authorList>
            <person name="Cubeta M.A."/>
            <person name="Thomas E."/>
            <person name="Dean R.A."/>
            <person name="Jabaji S."/>
            <person name="Neate S.M."/>
            <person name="Tavantzis S."/>
            <person name="Toda T."/>
            <person name="Vilgalys R."/>
            <person name="Bharathan N."/>
            <person name="Fedorova-Abrams N."/>
            <person name="Pakala S.B."/>
            <person name="Pakala S.M."/>
            <person name="Zafar N."/>
            <person name="Joardar V."/>
            <person name="Losada L."/>
            <person name="Nierman W.C."/>
        </authorList>
    </citation>
    <scope>NUCLEOTIDE SEQUENCE [LARGE SCALE GENOMIC DNA]</scope>
    <source>
        <strain evidence="3">AG-3</strain>
    </source>
</reference>
<dbReference type="AlphaFoldDB" id="X8J8F8"/>